<feature type="domain" description="MAM" evidence="2">
    <location>
        <begin position="153"/>
        <end position="210"/>
    </location>
</feature>
<dbReference type="InterPro" id="IPR051560">
    <property type="entry name" value="MAM_domain-containing"/>
</dbReference>
<feature type="compositionally biased region" description="Gly residues" evidence="1">
    <location>
        <begin position="24"/>
        <end position="34"/>
    </location>
</feature>
<evidence type="ECO:0000313" key="4">
    <source>
        <dbReference type="Proteomes" id="UP001152759"/>
    </source>
</evidence>
<sequence>MRRPTPARQARSVVIDSGHIPAGLSGGPASGLGGFPPPESLPRQVSDPRHRAARRRALVVKKSGASEAHVRQPVKIRITSLRSRLGVGDSLGRSPARPSVDAVGRVRLVAGWARPTKWSWLDPRPARRELRSALRPNHRAETDPIRRRTLFGSSAQSESWTVATRRTEPRSLLGPDQDDQRIVLVGKVGKNNLGDIAVDDISLTPGACPKRLRIAEITRRQTSEALAKPQEVAAVEAQKPVYRKSYPKSPKPGTKYQPKTQTPDQQSHATGELKKIDCKWCGKQHVRDKSLCPAQGKTCTRCKKLNHLAEVCRSKQVAEVRVEPSSASSSQNSDFEEYYCSDVSLIETISARAPIQCSAESVASSNTAAPQIAAAQSGDCTFEVDECEWGNVILRERLDDIDWERTSGLSLRNPALHDHTLGTEKGTY</sequence>
<organism evidence="3 4">
    <name type="scientific">Bemisia tabaci</name>
    <name type="common">Sweetpotato whitefly</name>
    <name type="synonym">Aleurodes tabaci</name>
    <dbReference type="NCBI Taxonomy" id="7038"/>
    <lineage>
        <taxon>Eukaryota</taxon>
        <taxon>Metazoa</taxon>
        <taxon>Ecdysozoa</taxon>
        <taxon>Arthropoda</taxon>
        <taxon>Hexapoda</taxon>
        <taxon>Insecta</taxon>
        <taxon>Pterygota</taxon>
        <taxon>Neoptera</taxon>
        <taxon>Paraneoptera</taxon>
        <taxon>Hemiptera</taxon>
        <taxon>Sternorrhyncha</taxon>
        <taxon>Aleyrodoidea</taxon>
        <taxon>Aleyrodidae</taxon>
        <taxon>Aleyrodinae</taxon>
        <taxon>Bemisia</taxon>
    </lineage>
</organism>
<feature type="region of interest" description="Disordered" evidence="1">
    <location>
        <begin position="1"/>
        <end position="54"/>
    </location>
</feature>
<feature type="compositionally biased region" description="Polar residues" evidence="1">
    <location>
        <begin position="257"/>
        <end position="269"/>
    </location>
</feature>
<dbReference type="PROSITE" id="PS50060">
    <property type="entry name" value="MAM_2"/>
    <property type="match status" value="2"/>
</dbReference>
<keyword evidence="4" id="KW-1185">Reference proteome</keyword>
<dbReference type="InterPro" id="IPR000998">
    <property type="entry name" value="MAM_dom"/>
</dbReference>
<dbReference type="PANTHER" id="PTHR23282">
    <property type="entry name" value="APICAL ENDOSOMAL GLYCOPROTEIN PRECURSOR"/>
    <property type="match status" value="1"/>
</dbReference>
<dbReference type="EMBL" id="OU963862">
    <property type="protein sequence ID" value="CAH0380492.1"/>
    <property type="molecule type" value="Genomic_DNA"/>
</dbReference>
<evidence type="ECO:0000313" key="3">
    <source>
        <dbReference type="EMBL" id="CAH0380492.1"/>
    </source>
</evidence>
<dbReference type="AlphaFoldDB" id="A0A9N9ZYR2"/>
<dbReference type="Gene3D" id="2.60.120.200">
    <property type="match status" value="1"/>
</dbReference>
<gene>
    <name evidence="3" type="ORF">BEMITA_LOCUS253</name>
</gene>
<feature type="region of interest" description="Disordered" evidence="1">
    <location>
        <begin position="238"/>
        <end position="269"/>
    </location>
</feature>
<evidence type="ECO:0000259" key="2">
    <source>
        <dbReference type="PROSITE" id="PS50060"/>
    </source>
</evidence>
<proteinExistence type="predicted"/>
<reference evidence="3" key="1">
    <citation type="submission" date="2021-12" db="EMBL/GenBank/DDBJ databases">
        <authorList>
            <person name="King R."/>
        </authorList>
    </citation>
    <scope>NUCLEOTIDE SEQUENCE</scope>
</reference>
<evidence type="ECO:0000256" key="1">
    <source>
        <dbReference type="SAM" id="MobiDB-lite"/>
    </source>
</evidence>
<dbReference type="GO" id="GO:0016020">
    <property type="term" value="C:membrane"/>
    <property type="evidence" value="ECO:0007669"/>
    <property type="project" value="InterPro"/>
</dbReference>
<accession>A0A9N9ZYR2</accession>
<protein>
    <recommendedName>
        <fullName evidence="2">MAM domain-containing protein</fullName>
    </recommendedName>
</protein>
<name>A0A9N9ZYR2_BEMTA</name>
<dbReference type="PANTHER" id="PTHR23282:SF101">
    <property type="entry name" value="MAM DOMAIN-CONTAINING PROTEIN"/>
    <property type="match status" value="1"/>
</dbReference>
<dbReference type="Proteomes" id="UP001152759">
    <property type="component" value="Chromosome 1"/>
</dbReference>
<feature type="domain" description="MAM" evidence="2">
    <location>
        <begin position="378"/>
        <end position="428"/>
    </location>
</feature>